<dbReference type="GeneID" id="34579286"/>
<dbReference type="Proteomes" id="UP000177622">
    <property type="component" value="Unassembled WGS sequence"/>
</dbReference>
<feature type="signal peptide" evidence="2">
    <location>
        <begin position="1"/>
        <end position="18"/>
    </location>
</feature>
<keyword evidence="2" id="KW-0732">Signal</keyword>
<dbReference type="AlphaFoldDB" id="A0A1F5LA70"/>
<sequence>MGLFSRLLKVSAAGTVASVGVFWGATRNDVFEPMDTSDPIFQSALFNKFNPNRNPTLHDVCVRRIPLDKIKPELLENKGKLVEAFCAGVWGGMGYIPQRAYLDQKYRGPETADHLWKRSDLLSSNYEVGTLITDHFEVVEKTEDRITVRCGSSPRIRDVRPSDGLFEIGAVVKQEQGVAEFSLKSCFYQGLGKAEAAPMDDKMAWAHRQYTKLLLESAVLKKCVRLGILDASEIQPTFAAPRSQFIGLLACGDNDPRSDVDSIQPLKLTFRAYLPTRAQSYPLPSLSNRMSMEVSPDFPGNSAPPDGVKCKHSGSGSIEGGSNMLANKKAANKKDTTPRKPSSRTKGLQGGPINIFHLEAPMLSL</sequence>
<organism evidence="3 4">
    <name type="scientific">Penicillium arizonense</name>
    <dbReference type="NCBI Taxonomy" id="1835702"/>
    <lineage>
        <taxon>Eukaryota</taxon>
        <taxon>Fungi</taxon>
        <taxon>Dikarya</taxon>
        <taxon>Ascomycota</taxon>
        <taxon>Pezizomycotina</taxon>
        <taxon>Eurotiomycetes</taxon>
        <taxon>Eurotiomycetidae</taxon>
        <taxon>Eurotiales</taxon>
        <taxon>Aspergillaceae</taxon>
        <taxon>Penicillium</taxon>
    </lineage>
</organism>
<evidence type="ECO:0000256" key="1">
    <source>
        <dbReference type="SAM" id="MobiDB-lite"/>
    </source>
</evidence>
<evidence type="ECO:0000313" key="3">
    <source>
        <dbReference type="EMBL" id="OGE50092.1"/>
    </source>
</evidence>
<keyword evidence="4" id="KW-1185">Reference proteome</keyword>
<dbReference type="RefSeq" id="XP_022485541.1">
    <property type="nucleotide sequence ID" value="XM_022634552.1"/>
</dbReference>
<evidence type="ECO:0000313" key="4">
    <source>
        <dbReference type="Proteomes" id="UP000177622"/>
    </source>
</evidence>
<accession>A0A1F5LA70</accession>
<feature type="chain" id="PRO_5009519402" evidence="2">
    <location>
        <begin position="19"/>
        <end position="365"/>
    </location>
</feature>
<name>A0A1F5LA70_PENAI</name>
<gene>
    <name evidence="3" type="ORF">PENARI_c018G04787</name>
</gene>
<dbReference type="OrthoDB" id="4436466at2759"/>
<proteinExistence type="predicted"/>
<evidence type="ECO:0000256" key="2">
    <source>
        <dbReference type="SAM" id="SignalP"/>
    </source>
</evidence>
<reference evidence="3 4" key="1">
    <citation type="journal article" date="2016" name="Sci. Rep.">
        <title>Penicillium arizonense, a new, genome sequenced fungal species, reveals a high chemical diversity in secreted metabolites.</title>
        <authorList>
            <person name="Grijseels S."/>
            <person name="Nielsen J.C."/>
            <person name="Randelovic M."/>
            <person name="Nielsen J."/>
            <person name="Nielsen K.F."/>
            <person name="Workman M."/>
            <person name="Frisvad J.C."/>
        </authorList>
    </citation>
    <scope>NUCLEOTIDE SEQUENCE [LARGE SCALE GENOMIC DNA]</scope>
    <source>
        <strain evidence="3 4">CBS 141311</strain>
    </source>
</reference>
<comment type="caution">
    <text evidence="3">The sequence shown here is derived from an EMBL/GenBank/DDBJ whole genome shotgun (WGS) entry which is preliminary data.</text>
</comment>
<dbReference type="Gene3D" id="3.40.50.12620">
    <property type="match status" value="1"/>
</dbReference>
<dbReference type="STRING" id="1835702.A0A1F5LA70"/>
<protein>
    <submittedName>
        <fullName evidence="3">Uncharacterized protein</fullName>
    </submittedName>
</protein>
<feature type="region of interest" description="Disordered" evidence="1">
    <location>
        <begin position="292"/>
        <end position="353"/>
    </location>
</feature>
<dbReference type="EMBL" id="LXJU01000018">
    <property type="protein sequence ID" value="OGE50092.1"/>
    <property type="molecule type" value="Genomic_DNA"/>
</dbReference>